<dbReference type="Gene3D" id="3.40.50.80">
    <property type="entry name" value="Nucleotide-binding domain of ferredoxin-NADP reductase (FNR) module"/>
    <property type="match status" value="1"/>
</dbReference>
<dbReference type="SUPFAM" id="SSF52343">
    <property type="entry name" value="Ferredoxin reductase-like, C-terminal NADP-linked domain"/>
    <property type="match status" value="1"/>
</dbReference>
<dbReference type="EMBL" id="CP129970">
    <property type="protein sequence ID" value="WMN06747.1"/>
    <property type="molecule type" value="Genomic_DNA"/>
</dbReference>
<reference evidence="7 9" key="1">
    <citation type="submission" date="2023-08" db="EMBL/GenBank/DDBJ databases">
        <title>Comparative genomics and taxonomic characterization of three novel marine species of genus Marivirga.</title>
        <authorList>
            <person name="Muhammad N."/>
            <person name="Kim S.-G."/>
        </authorList>
    </citation>
    <scope>NUCLEOTIDE SEQUENCE</scope>
    <source>
        <strain evidence="8 9">ABR2-2</strain>
        <strain evidence="7">BKB1-2</strain>
    </source>
</reference>
<dbReference type="PRINTS" id="PR00371">
    <property type="entry name" value="FPNCR"/>
</dbReference>
<evidence type="ECO:0000256" key="4">
    <source>
        <dbReference type="ARBA" id="ARBA00022857"/>
    </source>
</evidence>
<evidence type="ECO:0000256" key="2">
    <source>
        <dbReference type="ARBA" id="ARBA00022630"/>
    </source>
</evidence>
<evidence type="ECO:0000256" key="5">
    <source>
        <dbReference type="ARBA" id="ARBA00023002"/>
    </source>
</evidence>
<dbReference type="InterPro" id="IPR001709">
    <property type="entry name" value="Flavoprot_Pyr_Nucl_cyt_Rdtase"/>
</dbReference>
<keyword evidence="5" id="KW-0560">Oxidoreductase</keyword>
<dbReference type="Gene3D" id="2.40.30.10">
    <property type="entry name" value="Translation factors"/>
    <property type="match status" value="1"/>
</dbReference>
<keyword evidence="4" id="KW-0521">NADP</keyword>
<name>A0AA49GEL9_9BACT</name>
<dbReference type="InterPro" id="IPR039261">
    <property type="entry name" value="FNR_nucleotide-bd"/>
</dbReference>
<accession>A0AA49GEL9</accession>
<dbReference type="EMBL" id="CP129968">
    <property type="protein sequence ID" value="WKK80655.2"/>
    <property type="molecule type" value="Genomic_DNA"/>
</dbReference>
<evidence type="ECO:0000259" key="6">
    <source>
        <dbReference type="PROSITE" id="PS51384"/>
    </source>
</evidence>
<dbReference type="SUPFAM" id="SSF63380">
    <property type="entry name" value="Riboflavin synthase domain-like"/>
    <property type="match status" value="1"/>
</dbReference>
<dbReference type="RefSeq" id="WP_308356679.1">
    <property type="nucleotide sequence ID" value="NZ_CP129968.2"/>
</dbReference>
<evidence type="ECO:0000313" key="9">
    <source>
        <dbReference type="Proteomes" id="UP001244443"/>
    </source>
</evidence>
<dbReference type="InterPro" id="IPR001433">
    <property type="entry name" value="OxRdtase_FAD/NAD-bd"/>
</dbReference>
<dbReference type="Proteomes" id="UP001244443">
    <property type="component" value="Chromosome"/>
</dbReference>
<evidence type="ECO:0000313" key="8">
    <source>
        <dbReference type="EMBL" id="WMN06747.1"/>
    </source>
</evidence>
<dbReference type="AlphaFoldDB" id="A0AA49GEL9"/>
<feature type="domain" description="FAD-binding FR-type" evidence="6">
    <location>
        <begin position="10"/>
        <end position="132"/>
    </location>
</feature>
<dbReference type="InterPro" id="IPR015701">
    <property type="entry name" value="FNR"/>
</dbReference>
<keyword evidence="2" id="KW-0285">Flavoprotein</keyword>
<dbReference type="InterPro" id="IPR017938">
    <property type="entry name" value="Riboflavin_synthase-like_b-brl"/>
</dbReference>
<dbReference type="PANTHER" id="PTHR43314">
    <property type="match status" value="1"/>
</dbReference>
<protein>
    <submittedName>
        <fullName evidence="7">Ferredoxin-NADP reductase</fullName>
    </submittedName>
</protein>
<dbReference type="Proteomes" id="UP001232019">
    <property type="component" value="Chromosome"/>
</dbReference>
<dbReference type="KEGG" id="marp:QYS47_26735"/>
<comment type="cofactor">
    <cofactor evidence="1">
        <name>FAD</name>
        <dbReference type="ChEBI" id="CHEBI:57692"/>
    </cofactor>
</comment>
<evidence type="ECO:0000256" key="1">
    <source>
        <dbReference type="ARBA" id="ARBA00001974"/>
    </source>
</evidence>
<keyword evidence="9" id="KW-1185">Reference proteome</keyword>
<gene>
    <name evidence="7" type="ORF">QYS47_26735</name>
    <name evidence="8" type="ORF">QYS48_33565</name>
</gene>
<proteinExistence type="predicted"/>
<dbReference type="GO" id="GO:0016491">
    <property type="term" value="F:oxidoreductase activity"/>
    <property type="evidence" value="ECO:0007669"/>
    <property type="project" value="UniProtKB-KW"/>
</dbReference>
<evidence type="ECO:0000256" key="3">
    <source>
        <dbReference type="ARBA" id="ARBA00022827"/>
    </source>
</evidence>
<dbReference type="PROSITE" id="PS51384">
    <property type="entry name" value="FAD_FR"/>
    <property type="match status" value="1"/>
</dbReference>
<organism evidence="7">
    <name type="scientific">Marivirga arenosa</name>
    <dbReference type="NCBI Taxonomy" id="3059076"/>
    <lineage>
        <taxon>Bacteria</taxon>
        <taxon>Pseudomonadati</taxon>
        <taxon>Bacteroidota</taxon>
        <taxon>Cytophagia</taxon>
        <taxon>Cytophagales</taxon>
        <taxon>Marivirgaceae</taxon>
        <taxon>Marivirga</taxon>
    </lineage>
</organism>
<accession>A0AA51N5R3</accession>
<evidence type="ECO:0000313" key="7">
    <source>
        <dbReference type="EMBL" id="WKK80655.2"/>
    </source>
</evidence>
<keyword evidence="3" id="KW-0274">FAD</keyword>
<dbReference type="InterPro" id="IPR017927">
    <property type="entry name" value="FAD-bd_FR_type"/>
</dbReference>
<dbReference type="Pfam" id="PF00175">
    <property type="entry name" value="NAD_binding_1"/>
    <property type="match status" value="1"/>
</dbReference>
<sequence>MAHLSDYDIRKQYYAKVLKTRRLSPPDAEEVRELTLEVQDPSFDCKIDQSFGVLVEKHDDFGNTLNHRLYSVADIPEKDIDKTIITLLVKRCNYIDAFSGELYNGIVSNYLCDRKAGDKIIITGPYELPFEIPEDKNANLILIGMGTGIAPFRAFIKHIYHNVKDWRGRILLFYGAKTGLELLYQNEEDDDLTNYYNEDTFKAIHAYSPRPLWHDPVVIDQSIEERSEEIIEMLSHLNTYIYIAGHKKVKEGLDKAFAKVVGSEEKWKARKAELKAGKKWIELIY</sequence>